<evidence type="ECO:0000256" key="13">
    <source>
        <dbReference type="ARBA" id="ARBA00023180"/>
    </source>
</evidence>
<dbReference type="OrthoDB" id="9996086at2759"/>
<dbReference type="SUPFAM" id="SSF81321">
    <property type="entry name" value="Family A G protein-coupled receptor-like"/>
    <property type="match status" value="1"/>
</dbReference>
<reference evidence="18" key="1">
    <citation type="submission" date="2021-06" db="EMBL/GenBank/DDBJ databases">
        <authorList>
            <person name="Hodson N. C."/>
            <person name="Mongue J. A."/>
            <person name="Jaron S. K."/>
        </authorList>
    </citation>
    <scope>NUCLEOTIDE SEQUENCE</scope>
</reference>
<keyword evidence="10 16" id="KW-0472">Membrane</keyword>
<dbReference type="FunFam" id="1.20.1070.10:FF:000044">
    <property type="entry name" value="Opsin, ultraviolet-sensitive"/>
    <property type="match status" value="1"/>
</dbReference>
<dbReference type="AlphaFoldDB" id="A0A8J2JV96"/>
<feature type="transmembrane region" description="Helical" evidence="16">
    <location>
        <begin position="204"/>
        <end position="229"/>
    </location>
</feature>
<evidence type="ECO:0000256" key="9">
    <source>
        <dbReference type="ARBA" id="ARBA00023040"/>
    </source>
</evidence>
<protein>
    <recommendedName>
        <fullName evidence="17">G-protein coupled receptors family 1 profile domain-containing protein</fullName>
    </recommendedName>
</protein>
<dbReference type="PROSITE" id="PS00238">
    <property type="entry name" value="OPSIN"/>
    <property type="match status" value="1"/>
</dbReference>
<evidence type="ECO:0000256" key="11">
    <source>
        <dbReference type="ARBA" id="ARBA00023157"/>
    </source>
</evidence>
<evidence type="ECO:0000259" key="17">
    <source>
        <dbReference type="PROSITE" id="PS50262"/>
    </source>
</evidence>
<dbReference type="InterPro" id="IPR000276">
    <property type="entry name" value="GPCR_Rhodpsn"/>
</dbReference>
<dbReference type="GO" id="GO:0016020">
    <property type="term" value="C:membrane"/>
    <property type="evidence" value="ECO:0007669"/>
    <property type="project" value="UniProtKB-SubCell"/>
</dbReference>
<evidence type="ECO:0000256" key="8">
    <source>
        <dbReference type="ARBA" id="ARBA00022991"/>
    </source>
</evidence>
<evidence type="ECO:0000256" key="3">
    <source>
        <dbReference type="ARBA" id="ARBA00022543"/>
    </source>
</evidence>
<feature type="transmembrane region" description="Helical" evidence="16">
    <location>
        <begin position="299"/>
        <end position="324"/>
    </location>
</feature>
<dbReference type="InterPro" id="IPR017452">
    <property type="entry name" value="GPCR_Rhodpsn_7TM"/>
</dbReference>
<name>A0A8J2JV96_9HEXA</name>
<feature type="transmembrane region" description="Helical" evidence="16">
    <location>
        <begin position="269"/>
        <end position="293"/>
    </location>
</feature>
<dbReference type="SMART" id="SM01381">
    <property type="entry name" value="7TM_GPCR_Srsx"/>
    <property type="match status" value="1"/>
</dbReference>
<evidence type="ECO:0000256" key="6">
    <source>
        <dbReference type="ARBA" id="ARBA00022925"/>
    </source>
</evidence>
<keyword evidence="6" id="KW-0681">Retinal protein</keyword>
<dbReference type="GO" id="GO:0007602">
    <property type="term" value="P:phototransduction"/>
    <property type="evidence" value="ECO:0007669"/>
    <property type="project" value="UniProtKB-KW"/>
</dbReference>
<dbReference type="GO" id="GO:0004930">
    <property type="term" value="F:G protein-coupled receptor activity"/>
    <property type="evidence" value="ECO:0007669"/>
    <property type="project" value="UniProtKB-KW"/>
</dbReference>
<evidence type="ECO:0000256" key="7">
    <source>
        <dbReference type="ARBA" id="ARBA00022989"/>
    </source>
</evidence>
<keyword evidence="3" id="KW-0600">Photoreceptor protein</keyword>
<proteinExistence type="inferred from homology"/>
<sequence>MNYYQQQAPQISMREYLPPDVLDMLHPFWHSFPPQHQLFYTLMAMVYTVMGIVSVTGNCTVLYIYFKFPKLRTPSNTLVMNLAFCDLMCMATMVPECVINFFMGGVWQFGDWACQFHAFCGSIFGYGQISTLIFISFDRYNVVVNGVSAKPLSYSRVMLFMAFIWAYAGFWAIGPLVGYGSYALDGALASCSFGFMDQSFTNMAYIVGTFVACYVFPLFVIIGCYWHIVRAVIAHEQAMKDQARKMNVASLKSNADSDKQSMEIKIAKVALMNVTLWTFAWTPFAVVCLMGVLSDQKKLTPLVASLPILFAKTSCMYNPIIYALSHPRFRKYIKQAIPWFCIAAAPGDGGSTASGVSSASNVKSEQA</sequence>
<keyword evidence="14" id="KW-0807">Transducer</keyword>
<evidence type="ECO:0000256" key="5">
    <source>
        <dbReference type="ARBA" id="ARBA00022692"/>
    </source>
</evidence>
<keyword evidence="12" id="KW-0675">Receptor</keyword>
<keyword evidence="4" id="KW-0716">Sensory transduction</keyword>
<feature type="transmembrane region" description="Helical" evidence="16">
    <location>
        <begin position="78"/>
        <end position="103"/>
    </location>
</feature>
<evidence type="ECO:0000256" key="4">
    <source>
        <dbReference type="ARBA" id="ARBA00022606"/>
    </source>
</evidence>
<dbReference type="InterPro" id="IPR027430">
    <property type="entry name" value="Retinal_BS"/>
</dbReference>
<evidence type="ECO:0000256" key="15">
    <source>
        <dbReference type="ARBA" id="ARBA00023305"/>
    </source>
</evidence>
<dbReference type="GO" id="GO:0009881">
    <property type="term" value="F:photoreceptor activity"/>
    <property type="evidence" value="ECO:0007669"/>
    <property type="project" value="UniProtKB-KW"/>
</dbReference>
<dbReference type="PROSITE" id="PS50262">
    <property type="entry name" value="G_PROTEIN_RECEP_F1_2"/>
    <property type="match status" value="1"/>
</dbReference>
<accession>A0A8J2JV96</accession>
<comment type="caution">
    <text evidence="18">The sequence shown here is derived from an EMBL/GenBank/DDBJ whole genome shotgun (WGS) entry which is preliminary data.</text>
</comment>
<evidence type="ECO:0000256" key="2">
    <source>
        <dbReference type="ARBA" id="ARBA00010663"/>
    </source>
</evidence>
<keyword evidence="5 16" id="KW-0812">Transmembrane</keyword>
<gene>
    <name evidence="18" type="ORF">AFUS01_LOCUS11681</name>
</gene>
<evidence type="ECO:0000313" key="18">
    <source>
        <dbReference type="EMBL" id="CAG7722550.1"/>
    </source>
</evidence>
<evidence type="ECO:0000256" key="12">
    <source>
        <dbReference type="ARBA" id="ARBA00023170"/>
    </source>
</evidence>
<comment type="subcellular location">
    <subcellularLocation>
        <location evidence="1">Membrane</location>
        <topology evidence="1">Multi-pass membrane protein</topology>
    </subcellularLocation>
</comment>
<evidence type="ECO:0000256" key="14">
    <source>
        <dbReference type="ARBA" id="ARBA00023224"/>
    </source>
</evidence>
<comment type="similarity">
    <text evidence="2">Belongs to the G-protein coupled receptor 1 family.</text>
</comment>
<dbReference type="EMBL" id="CAJVCH010090295">
    <property type="protein sequence ID" value="CAG7722550.1"/>
    <property type="molecule type" value="Genomic_DNA"/>
</dbReference>
<keyword evidence="8" id="KW-0157">Chromophore</keyword>
<evidence type="ECO:0000313" key="19">
    <source>
        <dbReference type="Proteomes" id="UP000708208"/>
    </source>
</evidence>
<keyword evidence="11" id="KW-1015">Disulfide bond</keyword>
<dbReference type="PANTHER" id="PTHR24240">
    <property type="entry name" value="OPSIN"/>
    <property type="match status" value="1"/>
</dbReference>
<keyword evidence="13" id="KW-0325">Glycoprotein</keyword>
<dbReference type="Proteomes" id="UP000708208">
    <property type="component" value="Unassembled WGS sequence"/>
</dbReference>
<keyword evidence="15" id="KW-0844">Vision</keyword>
<evidence type="ECO:0000256" key="16">
    <source>
        <dbReference type="SAM" id="Phobius"/>
    </source>
</evidence>
<dbReference type="InterPro" id="IPR050125">
    <property type="entry name" value="GPCR_opsins"/>
</dbReference>
<keyword evidence="7 16" id="KW-1133">Transmembrane helix</keyword>
<evidence type="ECO:0000256" key="10">
    <source>
        <dbReference type="ARBA" id="ARBA00023136"/>
    </source>
</evidence>
<feature type="transmembrane region" description="Helical" evidence="16">
    <location>
        <begin position="38"/>
        <end position="66"/>
    </location>
</feature>
<keyword evidence="9" id="KW-0297">G-protein coupled receptor</keyword>
<dbReference type="GO" id="GO:0007601">
    <property type="term" value="P:visual perception"/>
    <property type="evidence" value="ECO:0007669"/>
    <property type="project" value="UniProtKB-KW"/>
</dbReference>
<feature type="domain" description="G-protein coupled receptors family 1 profile" evidence="17">
    <location>
        <begin position="57"/>
        <end position="322"/>
    </location>
</feature>
<organism evidence="18 19">
    <name type="scientific">Allacma fusca</name>
    <dbReference type="NCBI Taxonomy" id="39272"/>
    <lineage>
        <taxon>Eukaryota</taxon>
        <taxon>Metazoa</taxon>
        <taxon>Ecdysozoa</taxon>
        <taxon>Arthropoda</taxon>
        <taxon>Hexapoda</taxon>
        <taxon>Collembola</taxon>
        <taxon>Symphypleona</taxon>
        <taxon>Sminthuridae</taxon>
        <taxon>Allacma</taxon>
    </lineage>
</organism>
<dbReference type="Pfam" id="PF00001">
    <property type="entry name" value="7tm_1"/>
    <property type="match status" value="1"/>
</dbReference>
<evidence type="ECO:0000256" key="1">
    <source>
        <dbReference type="ARBA" id="ARBA00004141"/>
    </source>
</evidence>
<keyword evidence="19" id="KW-1185">Reference proteome</keyword>
<feature type="transmembrane region" description="Helical" evidence="16">
    <location>
        <begin position="115"/>
        <end position="137"/>
    </location>
</feature>
<feature type="transmembrane region" description="Helical" evidence="16">
    <location>
        <begin position="157"/>
        <end position="184"/>
    </location>
</feature>